<dbReference type="AlphaFoldDB" id="A0A2H3CDR2"/>
<accession>A0A2H3CDR2</accession>
<dbReference type="OrthoDB" id="3062870at2759"/>
<dbReference type="STRING" id="47427.A0A2H3CDR2"/>
<evidence type="ECO:0000313" key="1">
    <source>
        <dbReference type="EMBL" id="PBK81201.1"/>
    </source>
</evidence>
<reference evidence="2" key="1">
    <citation type="journal article" date="2017" name="Nat. Ecol. Evol.">
        <title>Genome expansion and lineage-specific genetic innovations in the forest pathogenic fungi Armillaria.</title>
        <authorList>
            <person name="Sipos G."/>
            <person name="Prasanna A.N."/>
            <person name="Walter M.C."/>
            <person name="O'Connor E."/>
            <person name="Balint B."/>
            <person name="Krizsan K."/>
            <person name="Kiss B."/>
            <person name="Hess J."/>
            <person name="Varga T."/>
            <person name="Slot J."/>
            <person name="Riley R."/>
            <person name="Boka B."/>
            <person name="Rigling D."/>
            <person name="Barry K."/>
            <person name="Lee J."/>
            <person name="Mihaltcheva S."/>
            <person name="LaButti K."/>
            <person name="Lipzen A."/>
            <person name="Waldron R."/>
            <person name="Moloney N.M."/>
            <person name="Sperisen C."/>
            <person name="Kredics L."/>
            <person name="Vagvoelgyi C."/>
            <person name="Patrignani A."/>
            <person name="Fitzpatrick D."/>
            <person name="Nagy I."/>
            <person name="Doyle S."/>
            <person name="Anderson J.B."/>
            <person name="Grigoriev I.V."/>
            <person name="Gueldener U."/>
            <person name="Muensterkoetter M."/>
            <person name="Nagy L.G."/>
        </authorList>
    </citation>
    <scope>NUCLEOTIDE SEQUENCE [LARGE SCALE GENOMIC DNA]</scope>
    <source>
        <strain evidence="2">Ar21-2</strain>
    </source>
</reference>
<dbReference type="EMBL" id="KZ293733">
    <property type="protein sequence ID" value="PBK81201.1"/>
    <property type="molecule type" value="Genomic_DNA"/>
</dbReference>
<dbReference type="InParanoid" id="A0A2H3CDR2"/>
<organism evidence="1 2">
    <name type="scientific">Armillaria gallica</name>
    <name type="common">Bulbous honey fungus</name>
    <name type="synonym">Armillaria bulbosa</name>
    <dbReference type="NCBI Taxonomy" id="47427"/>
    <lineage>
        <taxon>Eukaryota</taxon>
        <taxon>Fungi</taxon>
        <taxon>Dikarya</taxon>
        <taxon>Basidiomycota</taxon>
        <taxon>Agaricomycotina</taxon>
        <taxon>Agaricomycetes</taxon>
        <taxon>Agaricomycetidae</taxon>
        <taxon>Agaricales</taxon>
        <taxon>Marasmiineae</taxon>
        <taxon>Physalacriaceae</taxon>
        <taxon>Armillaria</taxon>
    </lineage>
</organism>
<name>A0A2H3CDR2_ARMGA</name>
<dbReference type="Proteomes" id="UP000217790">
    <property type="component" value="Unassembled WGS sequence"/>
</dbReference>
<proteinExistence type="predicted"/>
<gene>
    <name evidence="1" type="ORF">ARMGADRAFT_1048862</name>
</gene>
<evidence type="ECO:0000313" key="2">
    <source>
        <dbReference type="Proteomes" id="UP000217790"/>
    </source>
</evidence>
<protein>
    <submittedName>
        <fullName evidence="1">Uncharacterized protein</fullName>
    </submittedName>
</protein>
<dbReference type="OMA" id="QASDIRT"/>
<sequence>MSVEGQSMSMNEEGPLVEEAPAKVKGAEDVEHMHLWLPSALTAEQQALGCKGNIVKIEEDLREAQCFDTLDTIRGVSCTKRDLYSFWDKNIWGQVWMTHAAAFMMGLTHKLEVGAAKYRVAQVALLALRGLGEWEERLRVLQASDIRTMDGAVFCIGLEETDNDISCYRKRKKDTENFCEGEGFRTVSWIWTTEGALGDGSNAQLHSEMQRCLKSLEQHALRWESARDKSDAVMTWEILLEGMRAYADSQAAVNCALAASFQALWLKNACKVE</sequence>
<keyword evidence="2" id="KW-1185">Reference proteome</keyword>